<proteinExistence type="predicted"/>
<evidence type="ECO:0000313" key="1">
    <source>
        <dbReference type="EMBL" id="KKM92955.1"/>
    </source>
</evidence>
<name>A0A0F9NVQ8_9ZZZZ</name>
<accession>A0A0F9NVQ8</accession>
<organism evidence="1">
    <name type="scientific">marine sediment metagenome</name>
    <dbReference type="NCBI Taxonomy" id="412755"/>
    <lineage>
        <taxon>unclassified sequences</taxon>
        <taxon>metagenomes</taxon>
        <taxon>ecological metagenomes</taxon>
    </lineage>
</organism>
<reference evidence="1" key="1">
    <citation type="journal article" date="2015" name="Nature">
        <title>Complex archaea that bridge the gap between prokaryotes and eukaryotes.</title>
        <authorList>
            <person name="Spang A."/>
            <person name="Saw J.H."/>
            <person name="Jorgensen S.L."/>
            <person name="Zaremba-Niedzwiedzka K."/>
            <person name="Martijn J."/>
            <person name="Lind A.E."/>
            <person name="van Eijk R."/>
            <person name="Schleper C."/>
            <person name="Guy L."/>
            <person name="Ettema T.J."/>
        </authorList>
    </citation>
    <scope>NUCLEOTIDE SEQUENCE</scope>
</reference>
<sequence length="118" mass="13107">MIDLVPPFQGLNSRITAQMLTAQATPNNGEWVDFAHISIWSIHVTDVSGGDVVQIRVSNALTKPDDTVDGVRFGRNIVAERSVSSAQHRFRWVKVKKEAGSASSPNAYLFADWRLIDR</sequence>
<gene>
    <name evidence="1" type="ORF">LCGC14_1213190</name>
</gene>
<comment type="caution">
    <text evidence="1">The sequence shown here is derived from an EMBL/GenBank/DDBJ whole genome shotgun (WGS) entry which is preliminary data.</text>
</comment>
<dbReference type="AlphaFoldDB" id="A0A0F9NVQ8"/>
<dbReference type="EMBL" id="LAZR01006330">
    <property type="protein sequence ID" value="KKM92955.1"/>
    <property type="molecule type" value="Genomic_DNA"/>
</dbReference>
<protein>
    <submittedName>
        <fullName evidence="1">Uncharacterized protein</fullName>
    </submittedName>
</protein>